<keyword evidence="6" id="KW-1185">Reference proteome</keyword>
<dbReference type="InterPro" id="IPR036291">
    <property type="entry name" value="NAD(P)-bd_dom_sf"/>
</dbReference>
<sequence>MKYLTRALCFFALAICTHLQATELPQALQGLGLREAKVASRDMAGWEKPTRIVVWAPFGPQLVEQLQAVAPGVELVSVDSAEAAAAAAPGSQAVIGFCDQAVLAETVNWVQVFFAGVEDCVVLPGMQSGVILTNGQRLSSPTIADHTIALTYALLRGIDIFHGNQAQGNWDRSASNSLRDFGELSGRTMLVVGLGGIGSQVAQRANALGMRILATRGSRREGPDYIEYVGLSDEAIKLATEADVVVNAVPLTESTRGMFNKAFFAAMKPGAYYISVGRGQTTVQADLLEALNNGQIAGAGLDVTDPEPLPADHPLWNTPRVIITPHTAANSTETFGRIQALVTENLRRYVAGEPLLSVVDIQRGY</sequence>
<dbReference type="SUPFAM" id="SSF51735">
    <property type="entry name" value="NAD(P)-binding Rossmann-fold domains"/>
    <property type="match status" value="1"/>
</dbReference>
<name>A0A2N5X102_9GAMM</name>
<evidence type="ECO:0000259" key="4">
    <source>
        <dbReference type="Pfam" id="PF02826"/>
    </source>
</evidence>
<evidence type="ECO:0000313" key="5">
    <source>
        <dbReference type="EMBL" id="PLW68167.1"/>
    </source>
</evidence>
<evidence type="ECO:0000256" key="2">
    <source>
        <dbReference type="ARBA" id="ARBA00023027"/>
    </source>
</evidence>
<dbReference type="OrthoDB" id="9787219at2"/>
<dbReference type="PANTHER" id="PTHR43333">
    <property type="entry name" value="2-HACID_DH_C DOMAIN-CONTAINING PROTEIN"/>
    <property type="match status" value="1"/>
</dbReference>
<evidence type="ECO:0000256" key="1">
    <source>
        <dbReference type="ARBA" id="ARBA00023002"/>
    </source>
</evidence>
<dbReference type="EMBL" id="PKUS01000018">
    <property type="protein sequence ID" value="PLW68167.1"/>
    <property type="molecule type" value="Genomic_DNA"/>
</dbReference>
<dbReference type="SUPFAM" id="SSF52283">
    <property type="entry name" value="Formate/glycerate dehydrogenase catalytic domain-like"/>
    <property type="match status" value="1"/>
</dbReference>
<dbReference type="InterPro" id="IPR006140">
    <property type="entry name" value="D-isomer_DH_NAD-bd"/>
</dbReference>
<keyword evidence="3" id="KW-0732">Signal</keyword>
<evidence type="ECO:0000313" key="6">
    <source>
        <dbReference type="Proteomes" id="UP000235005"/>
    </source>
</evidence>
<feature type="signal peptide" evidence="3">
    <location>
        <begin position="1"/>
        <end position="21"/>
    </location>
</feature>
<accession>A0A2N5X102</accession>
<dbReference type="Proteomes" id="UP000235005">
    <property type="component" value="Unassembled WGS sequence"/>
</dbReference>
<evidence type="ECO:0000256" key="3">
    <source>
        <dbReference type="SAM" id="SignalP"/>
    </source>
</evidence>
<organism evidence="5 6">
    <name type="scientific">Pseudohalioglobus lutimaris</name>
    <dbReference type="NCBI Taxonomy" id="1737061"/>
    <lineage>
        <taxon>Bacteria</taxon>
        <taxon>Pseudomonadati</taxon>
        <taxon>Pseudomonadota</taxon>
        <taxon>Gammaproteobacteria</taxon>
        <taxon>Cellvibrionales</taxon>
        <taxon>Halieaceae</taxon>
        <taxon>Pseudohalioglobus</taxon>
    </lineage>
</organism>
<dbReference type="RefSeq" id="WP_101518334.1">
    <property type="nucleotide sequence ID" value="NZ_PKUS01000018.1"/>
</dbReference>
<comment type="caution">
    <text evidence="5">The sequence shown here is derived from an EMBL/GenBank/DDBJ whole genome shotgun (WGS) entry which is preliminary data.</text>
</comment>
<dbReference type="GO" id="GO:0016491">
    <property type="term" value="F:oxidoreductase activity"/>
    <property type="evidence" value="ECO:0007669"/>
    <property type="project" value="UniProtKB-KW"/>
</dbReference>
<dbReference type="Gene3D" id="3.40.50.720">
    <property type="entry name" value="NAD(P)-binding Rossmann-like Domain"/>
    <property type="match status" value="2"/>
</dbReference>
<reference evidence="5 6" key="1">
    <citation type="submission" date="2018-01" db="EMBL/GenBank/DDBJ databases">
        <title>The draft genome sequence of Halioglobus lutimaris HF004.</title>
        <authorList>
            <person name="Du Z.-J."/>
            <person name="Shi M.-J."/>
        </authorList>
    </citation>
    <scope>NUCLEOTIDE SEQUENCE [LARGE SCALE GENOMIC DNA]</scope>
    <source>
        <strain evidence="5 6">HF004</strain>
    </source>
</reference>
<dbReference type="PANTHER" id="PTHR43333:SF1">
    <property type="entry name" value="D-ISOMER SPECIFIC 2-HYDROXYACID DEHYDROGENASE NAD-BINDING DOMAIN-CONTAINING PROTEIN"/>
    <property type="match status" value="1"/>
</dbReference>
<proteinExistence type="predicted"/>
<dbReference type="GO" id="GO:0051287">
    <property type="term" value="F:NAD binding"/>
    <property type="evidence" value="ECO:0007669"/>
    <property type="project" value="InterPro"/>
</dbReference>
<dbReference type="Pfam" id="PF02826">
    <property type="entry name" value="2-Hacid_dh_C"/>
    <property type="match status" value="1"/>
</dbReference>
<protein>
    <submittedName>
        <fullName evidence="5">D-2-hydroxyacid dehydrogenase</fullName>
    </submittedName>
</protein>
<keyword evidence="2" id="KW-0520">NAD</keyword>
<feature type="domain" description="D-isomer specific 2-hydroxyacid dehydrogenase NAD-binding" evidence="4">
    <location>
        <begin position="149"/>
        <end position="328"/>
    </location>
</feature>
<gene>
    <name evidence="5" type="ORF">C0039_13310</name>
</gene>
<keyword evidence="1" id="KW-0560">Oxidoreductase</keyword>
<dbReference type="AlphaFoldDB" id="A0A2N5X102"/>
<feature type="chain" id="PRO_5014736786" evidence="3">
    <location>
        <begin position="22"/>
        <end position="365"/>
    </location>
</feature>
<dbReference type="CDD" id="cd05300">
    <property type="entry name" value="2-Hacid_dh_1"/>
    <property type="match status" value="1"/>
</dbReference>